<dbReference type="Pfam" id="PF14646">
    <property type="entry name" value="MYCBPAP"/>
    <property type="match status" value="1"/>
</dbReference>
<evidence type="ECO:0000313" key="3">
    <source>
        <dbReference type="EMBL" id="CEP03143.1"/>
    </source>
</evidence>
<protein>
    <submittedName>
        <fullName evidence="3">Uncharacterized protein</fullName>
    </submittedName>
</protein>
<geneLocation type="mitochondrion" evidence="4"/>
<keyword evidence="4" id="KW-0496">Mitochondrion</keyword>
<name>A0A0G4J6E1_PLABS</name>
<feature type="compositionally biased region" description="Pro residues" evidence="2">
    <location>
        <begin position="324"/>
        <end position="342"/>
    </location>
</feature>
<evidence type="ECO:0000313" key="6">
    <source>
        <dbReference type="Proteomes" id="UP000290189"/>
    </source>
</evidence>
<dbReference type="AlphaFoldDB" id="A0A0G4J6E1"/>
<dbReference type="InterPro" id="IPR009091">
    <property type="entry name" value="RCC1/BLIP-II"/>
</dbReference>
<evidence type="ECO:0000313" key="4">
    <source>
        <dbReference type="EMBL" id="SPR01163.1"/>
    </source>
</evidence>
<dbReference type="Gene3D" id="2.60.40.10">
    <property type="entry name" value="Immunoglobulins"/>
    <property type="match status" value="1"/>
</dbReference>
<dbReference type="EMBL" id="CDSF01000143">
    <property type="protein sequence ID" value="CEP03143.1"/>
    <property type="molecule type" value="Genomic_DNA"/>
</dbReference>
<evidence type="ECO:0000313" key="5">
    <source>
        <dbReference type="Proteomes" id="UP000039324"/>
    </source>
</evidence>
<evidence type="ECO:0000256" key="1">
    <source>
        <dbReference type="PROSITE-ProRule" id="PRU00235"/>
    </source>
</evidence>
<feature type="repeat" description="RCC1" evidence="1">
    <location>
        <begin position="919"/>
        <end position="972"/>
    </location>
</feature>
<dbReference type="PANTHER" id="PTHR48421:SF1">
    <property type="entry name" value="MYCBP-ASSOCIATED PROTEIN"/>
    <property type="match status" value="1"/>
</dbReference>
<dbReference type="InterPro" id="IPR013783">
    <property type="entry name" value="Ig-like_fold"/>
</dbReference>
<accession>A0A0G4J6E1</accession>
<dbReference type="InterPro" id="IPR032707">
    <property type="entry name" value="MYCBPAP"/>
</dbReference>
<dbReference type="InterPro" id="IPR000408">
    <property type="entry name" value="Reg_chr_condens"/>
</dbReference>
<keyword evidence="5" id="KW-1185">Reference proteome</keyword>
<feature type="region of interest" description="Disordered" evidence="2">
    <location>
        <begin position="25"/>
        <end position="46"/>
    </location>
</feature>
<reference evidence="4 6" key="2">
    <citation type="submission" date="2018-03" db="EMBL/GenBank/DDBJ databases">
        <authorList>
            <person name="Fogelqvist J."/>
        </authorList>
    </citation>
    <scope>NUCLEOTIDE SEQUENCE [LARGE SCALE GENOMIC DNA]</scope>
</reference>
<organism evidence="3 5">
    <name type="scientific">Plasmodiophora brassicae</name>
    <name type="common">Clubroot disease agent</name>
    <dbReference type="NCBI Taxonomy" id="37360"/>
    <lineage>
        <taxon>Eukaryota</taxon>
        <taxon>Sar</taxon>
        <taxon>Rhizaria</taxon>
        <taxon>Endomyxa</taxon>
        <taxon>Phytomyxea</taxon>
        <taxon>Plasmodiophorida</taxon>
        <taxon>Plasmodiophoridae</taxon>
        <taxon>Plasmodiophora</taxon>
    </lineage>
</organism>
<dbReference type="Proteomes" id="UP000039324">
    <property type="component" value="Unassembled WGS sequence"/>
</dbReference>
<sequence length="1018" mass="111259">METLAPSIADGDGGACRSRRKLVVRRRQEGQGATKQAAAPVSPRSKKVLVARRIRPGQTLPRVTGGTVTMPEDPALVKAVPQTVLYSTATPRATPPDAESNPAPITDQRELYRRLVEETRAAAAVEREQAARQLAMMPRGDQIAATRESRILKRWERTMASWQRTRQAVAAKLGVSPDDTLTMDTGNAFRERLEAFHLLSIAVPFQKKMATEASWRTSLRGDTTQFVQVGNMFSGLFCEIRNDDNKVMETIRRPTHRVPVQRWKSSPAYQERCREMQRRLHELRPHDVVECDALEVVGQDLFDLRRSAPAYALHDPCLAQVTAPVPPSRSPPRTPRPEPPAEPATVPFVRVTAVGHSDARIALTLSVPAGAVSSASATVVLRNEGNGAVHCEWRRVGTEREERFRWSPQRFTILPGETVPAAFRFESTAPGVFLDDVVLDTFPAASSPFSVHLVGRRLHSRHNVDSVARALRDAIDQERVAFIARRLVYDVVETVRPSPIRSEDRPGRFHRLNNCRTPRLWYIPDIVDALETLAERMRSALSRTARLSARWDHDVQTLYDTLQQALPWHPSAAEWRKELDELVGRCARRPAPSPDAYAVVRGALVDVADVLPDVHVRAMIDVDDDRRKEDEAMRMAQEQQQQQQGAKKPAGAGQARKGAASAAAPTQPEPVAAPPVLDEAAQRERQRRIHDRFQAMIRNELSRALRSRSTAAATAAQPSAWRCQMISPAVASLDDRIVAVSKSGGGATVALTSSRQLLWFDPDGTRRRVQAFDSCRLRDAAVGNDSTIVVVDSRGDILSVNAQGTYCREAQQQGPDATSVRHEQIRISDGITRCSLDDAGRVWTWSPASPTPRQRTFPDDNAVIVDVVAMQGGFLARSQSGKVYQWGRDASSATPVAIPGNVVDVAASGQAGFACTDDGRLWAWGQAPSEGLLGAGTGVAQLPQPTVLEPFAAYRVVRVAGGPDLNVAVSDANDVLVWGGGGAAFVPPTKVPAGGAVHSVFVGPGRICLALLREPGPA</sequence>
<proteinExistence type="predicted"/>
<dbReference type="SUPFAM" id="SSF50985">
    <property type="entry name" value="RCC1/BLIP-II"/>
    <property type="match status" value="1"/>
</dbReference>
<feature type="region of interest" description="Disordered" evidence="2">
    <location>
        <begin position="321"/>
        <end position="344"/>
    </location>
</feature>
<gene>
    <name evidence="3" type="ORF">PBRA_009361</name>
    <name evidence="4" type="ORF">PLBR_LOCUS8378</name>
</gene>
<reference evidence="3 5" key="1">
    <citation type="submission" date="2015-02" db="EMBL/GenBank/DDBJ databases">
        <authorList>
            <person name="Chooi Y.-H."/>
        </authorList>
    </citation>
    <scope>NUCLEOTIDE SEQUENCE [LARGE SCALE GENOMIC DNA]</scope>
    <source>
        <strain evidence="3">E3</strain>
    </source>
</reference>
<dbReference type="Proteomes" id="UP000290189">
    <property type="component" value="Unassembled WGS sequence"/>
</dbReference>
<dbReference type="OrthoDB" id="10263316at2759"/>
<dbReference type="PROSITE" id="PS50012">
    <property type="entry name" value="RCC1_3"/>
    <property type="match status" value="1"/>
</dbReference>
<feature type="region of interest" description="Disordered" evidence="2">
    <location>
        <begin position="629"/>
        <end position="675"/>
    </location>
</feature>
<dbReference type="Gene3D" id="2.130.10.30">
    <property type="entry name" value="Regulator of chromosome condensation 1/beta-lactamase-inhibitor protein II"/>
    <property type="match status" value="1"/>
</dbReference>
<evidence type="ECO:0000256" key="2">
    <source>
        <dbReference type="SAM" id="MobiDB-lite"/>
    </source>
</evidence>
<dbReference type="PANTHER" id="PTHR48421">
    <property type="entry name" value="MYCBP-ASSOCIATED PROTEIN"/>
    <property type="match status" value="1"/>
</dbReference>
<feature type="compositionally biased region" description="Low complexity" evidence="2">
    <location>
        <begin position="636"/>
        <end position="664"/>
    </location>
</feature>
<dbReference type="EMBL" id="OVEO01000016">
    <property type="protein sequence ID" value="SPR01163.1"/>
    <property type="molecule type" value="Genomic_DNA"/>
</dbReference>